<protein>
    <submittedName>
        <fullName evidence="1">Uncharacterized protein</fullName>
    </submittedName>
</protein>
<evidence type="ECO:0000313" key="2">
    <source>
        <dbReference type="Proteomes" id="UP000887013"/>
    </source>
</evidence>
<name>A0A8X6NWU4_NEPPI</name>
<gene>
    <name evidence="1" type="ORF">NPIL_72991</name>
</gene>
<dbReference type="EMBL" id="BMAW01014560">
    <property type="protein sequence ID" value="GFT39442.1"/>
    <property type="molecule type" value="Genomic_DNA"/>
</dbReference>
<reference evidence="1" key="1">
    <citation type="submission" date="2020-08" db="EMBL/GenBank/DDBJ databases">
        <title>Multicomponent nature underlies the extraordinary mechanical properties of spider dragline silk.</title>
        <authorList>
            <person name="Kono N."/>
            <person name="Nakamura H."/>
            <person name="Mori M."/>
            <person name="Yoshida Y."/>
            <person name="Ohtoshi R."/>
            <person name="Malay A.D."/>
            <person name="Moran D.A.P."/>
            <person name="Tomita M."/>
            <person name="Numata K."/>
            <person name="Arakawa K."/>
        </authorList>
    </citation>
    <scope>NUCLEOTIDE SEQUENCE</scope>
</reference>
<comment type="caution">
    <text evidence="1">The sequence shown here is derived from an EMBL/GenBank/DDBJ whole genome shotgun (WGS) entry which is preliminary data.</text>
</comment>
<evidence type="ECO:0000313" key="1">
    <source>
        <dbReference type="EMBL" id="GFT39442.1"/>
    </source>
</evidence>
<keyword evidence="2" id="KW-1185">Reference proteome</keyword>
<sequence>MGSLEKVKSMEQKSLSLMAPTSLIGFRAAIPDDQTFKLFGMSPVGGKAVFISYDDTFSTLSPDIGLSVSSSSRKEFRALRNSVNHQNTVA</sequence>
<dbReference type="AlphaFoldDB" id="A0A8X6NWU4"/>
<accession>A0A8X6NWU4</accession>
<proteinExistence type="predicted"/>
<organism evidence="1 2">
    <name type="scientific">Nephila pilipes</name>
    <name type="common">Giant wood spider</name>
    <name type="synonym">Nephila maculata</name>
    <dbReference type="NCBI Taxonomy" id="299642"/>
    <lineage>
        <taxon>Eukaryota</taxon>
        <taxon>Metazoa</taxon>
        <taxon>Ecdysozoa</taxon>
        <taxon>Arthropoda</taxon>
        <taxon>Chelicerata</taxon>
        <taxon>Arachnida</taxon>
        <taxon>Araneae</taxon>
        <taxon>Araneomorphae</taxon>
        <taxon>Entelegynae</taxon>
        <taxon>Araneoidea</taxon>
        <taxon>Nephilidae</taxon>
        <taxon>Nephila</taxon>
    </lineage>
</organism>
<dbReference type="Proteomes" id="UP000887013">
    <property type="component" value="Unassembled WGS sequence"/>
</dbReference>